<accession>B8HT30</accession>
<evidence type="ECO:0008006" key="2">
    <source>
        <dbReference type="Google" id="ProtNLM"/>
    </source>
</evidence>
<dbReference type="eggNOG" id="ENOG50303VH">
    <property type="taxonomic scope" value="Bacteria"/>
</dbReference>
<proteinExistence type="predicted"/>
<gene>
    <name evidence="1" type="ordered locus">Cyan7425_0435</name>
</gene>
<dbReference type="HOGENOM" id="CLU_114050_0_0_3"/>
<name>B8HT30_CYAP4</name>
<organism evidence="1">
    <name type="scientific">Cyanothece sp. (strain PCC 7425 / ATCC 29141)</name>
    <dbReference type="NCBI Taxonomy" id="395961"/>
    <lineage>
        <taxon>Bacteria</taxon>
        <taxon>Bacillati</taxon>
        <taxon>Cyanobacteriota</taxon>
        <taxon>Cyanophyceae</taxon>
        <taxon>Gomontiellales</taxon>
        <taxon>Cyanothecaceae</taxon>
        <taxon>Cyanothece</taxon>
    </lineage>
</organism>
<protein>
    <recommendedName>
        <fullName evidence="2">VOC domain-containing protein</fullName>
    </recommendedName>
</protein>
<dbReference type="KEGG" id="cyn:Cyan7425_0435"/>
<evidence type="ECO:0000313" key="1">
    <source>
        <dbReference type="EMBL" id="ACL42827.1"/>
    </source>
</evidence>
<reference evidence="1" key="1">
    <citation type="submission" date="2009-01" db="EMBL/GenBank/DDBJ databases">
        <title>Complete sequence of chromosome Cyanothece sp. PCC 7425.</title>
        <authorList>
            <consortium name="US DOE Joint Genome Institute"/>
            <person name="Lucas S."/>
            <person name="Copeland A."/>
            <person name="Lapidus A."/>
            <person name="Glavina del Rio T."/>
            <person name="Dalin E."/>
            <person name="Tice H."/>
            <person name="Bruce D."/>
            <person name="Goodwin L."/>
            <person name="Pitluck S."/>
            <person name="Sims D."/>
            <person name="Meineke L."/>
            <person name="Brettin T."/>
            <person name="Detter J.C."/>
            <person name="Han C."/>
            <person name="Larimer F."/>
            <person name="Land M."/>
            <person name="Hauser L."/>
            <person name="Kyrpides N."/>
            <person name="Ovchinnikova G."/>
            <person name="Liberton M."/>
            <person name="Stoeckel J."/>
            <person name="Banerjee A."/>
            <person name="Singh A."/>
            <person name="Page L."/>
            <person name="Sato H."/>
            <person name="Zhao L."/>
            <person name="Sherman L."/>
            <person name="Pakrasi H."/>
            <person name="Richardson P."/>
        </authorList>
    </citation>
    <scope>NUCLEOTIDE SEQUENCE</scope>
    <source>
        <strain evidence="1">PCC 7425</strain>
    </source>
</reference>
<dbReference type="AlphaFoldDB" id="B8HT30"/>
<dbReference type="EMBL" id="CP001344">
    <property type="protein sequence ID" value="ACL42827.1"/>
    <property type="molecule type" value="Genomic_DNA"/>
</dbReference>
<sequence>MLHHISVAVNNPLHVAKVLAEILQGSVAPFPFNPGSYVTLAGDEFGTLFEFYPLGSELIPDAHEGQAGFRINPQPTQYSSFHAAISVPISLEEIQQIGDREGWRVLLASRDGLFDVVEFWLENRLMLEFLTPEIAPKYLEAFNPQHLSQFVEQLSLVEARR</sequence>
<dbReference type="OrthoDB" id="512901at2"/>